<protein>
    <recommendedName>
        <fullName evidence="3">Dynactin subunit 3</fullName>
    </recommendedName>
</protein>
<proteinExistence type="predicted"/>
<organism evidence="1 2">
    <name type="scientific">Cloeon dipterum</name>
    <dbReference type="NCBI Taxonomy" id="197152"/>
    <lineage>
        <taxon>Eukaryota</taxon>
        <taxon>Metazoa</taxon>
        <taxon>Ecdysozoa</taxon>
        <taxon>Arthropoda</taxon>
        <taxon>Hexapoda</taxon>
        <taxon>Insecta</taxon>
        <taxon>Pterygota</taxon>
        <taxon>Palaeoptera</taxon>
        <taxon>Ephemeroptera</taxon>
        <taxon>Pisciforma</taxon>
        <taxon>Baetidae</taxon>
        <taxon>Cloeon</taxon>
    </lineage>
</organism>
<keyword evidence="2" id="KW-1185">Reference proteome</keyword>
<reference evidence="1 2" key="1">
    <citation type="submission" date="2020-04" db="EMBL/GenBank/DDBJ databases">
        <authorList>
            <person name="Alioto T."/>
            <person name="Alioto T."/>
            <person name="Gomez Garrido J."/>
        </authorList>
    </citation>
    <scope>NUCLEOTIDE SEQUENCE [LARGE SCALE GENOMIC DNA]</scope>
</reference>
<dbReference type="Proteomes" id="UP000494165">
    <property type="component" value="Unassembled WGS sequence"/>
</dbReference>
<dbReference type="PANTHER" id="PTHR28360">
    <property type="entry name" value="DYNACTIN SUBUNIT 3"/>
    <property type="match status" value="1"/>
</dbReference>
<name>A0A8S1DA19_9INSE</name>
<dbReference type="GO" id="GO:0061640">
    <property type="term" value="P:cytoskeleton-dependent cytokinesis"/>
    <property type="evidence" value="ECO:0007669"/>
    <property type="project" value="InterPro"/>
</dbReference>
<dbReference type="PANTHER" id="PTHR28360:SF1">
    <property type="entry name" value="DYNACTIN SUBUNIT 3"/>
    <property type="match status" value="1"/>
</dbReference>
<dbReference type="OrthoDB" id="16729at2759"/>
<evidence type="ECO:0008006" key="3">
    <source>
        <dbReference type="Google" id="ProtNLM"/>
    </source>
</evidence>
<accession>A0A8S1DA19</accession>
<dbReference type="GO" id="GO:0005869">
    <property type="term" value="C:dynactin complex"/>
    <property type="evidence" value="ECO:0007669"/>
    <property type="project" value="InterPro"/>
</dbReference>
<gene>
    <name evidence="1" type="ORF">CLODIP_2_CD10477</name>
</gene>
<evidence type="ECO:0000313" key="1">
    <source>
        <dbReference type="EMBL" id="CAB3378227.1"/>
    </source>
</evidence>
<dbReference type="AlphaFoldDB" id="A0A8S1DA19"/>
<sequence length="184" mass="20860">MDSIDVIEKRIKFLEGRIFGKKKSVESQPELAAELLNVNSKMVSALSHRDSINSVLSRLDQLESFMDPMFTAQSGLTPETKLELVKSSEDEMIEMMANLEQVHKLASSLDSEHIKKVPDLTSELEKLTLVFLNFKDETTNQTSEVQALLRKYNEIVNLISASLVKWDEVVTNYEIESAPKKIID</sequence>
<dbReference type="InterPro" id="IPR009991">
    <property type="entry name" value="DCTN3"/>
</dbReference>
<dbReference type="EMBL" id="CADEPI010000160">
    <property type="protein sequence ID" value="CAB3378227.1"/>
    <property type="molecule type" value="Genomic_DNA"/>
</dbReference>
<evidence type="ECO:0000313" key="2">
    <source>
        <dbReference type="Proteomes" id="UP000494165"/>
    </source>
</evidence>
<dbReference type="Pfam" id="PF07426">
    <property type="entry name" value="Dynactin_p22"/>
    <property type="match status" value="1"/>
</dbReference>
<comment type="caution">
    <text evidence="1">The sequence shown here is derived from an EMBL/GenBank/DDBJ whole genome shotgun (WGS) entry which is preliminary data.</text>
</comment>